<gene>
    <name evidence="7" type="ORF">Prudu_009666</name>
</gene>
<keyword evidence="7" id="KW-0547">Nucleotide-binding</keyword>
<evidence type="ECO:0000256" key="4">
    <source>
        <dbReference type="ARBA" id="ARBA00023328"/>
    </source>
</evidence>
<keyword evidence="3" id="KW-0995">Kinetochore</keyword>
<dbReference type="InterPro" id="IPR015661">
    <property type="entry name" value="Bub1/Mad3"/>
</dbReference>
<dbReference type="SUPFAM" id="SSF56112">
    <property type="entry name" value="Protein kinase-like (PK-like)"/>
    <property type="match status" value="1"/>
</dbReference>
<dbReference type="InterPro" id="IPR011009">
    <property type="entry name" value="Kinase-like_dom_sf"/>
</dbReference>
<dbReference type="PROSITE" id="PS00108">
    <property type="entry name" value="PROTEIN_KINASE_ST"/>
    <property type="match status" value="1"/>
</dbReference>
<evidence type="ECO:0000259" key="5">
    <source>
        <dbReference type="PROSITE" id="PS50011"/>
    </source>
</evidence>
<sequence>MTVIFPDSQPSTPLQDPLLPWLWSVKQALEDWNSGKESGSDLTKLLSDCIAAFKDNDQYRDDIRFLKIWFFYMDFSEDFGSVFQKMWESKICVGNALLYIWYASFLESKGKLYDASMVYQMGISRNAKPVEWVKKAHALFLERMSEIVSSAQTIGNDESITFGSLTNPWSSSTMKVLLKKINHELMKYDGYQCTTKPYSGKVPLSSLKNSSRNKTIEIGRTKYQIIGCAGQGGFAQVYKAYVSCNPDDVVALKIQKPAFPWEFYMYRQLNQRISDKERSSFGVAHRMHLYSDCSILVCDYLANGTLQDAINSFAVIGKSMEEVLCIYYTIEMLYMLETLHGVGIIHGDFKPDNLLIRYARDALQKLDLATEMTLQKTDFVTEVGLCLVDWGRGIDMHLFPDNMEFKGDCRTSGFRCVEMQENRPWTFQVDTYGLCVVVHMMLHNSYMEIEKKLSPEGVTFINPSHLLKVMTPYQLVEFGWGLANSKLPFFWVTWPDWVGKSAILPPEFVDETKKRGLIASWCPQEQVLEGVCAYALLAIFWWPANQTVTRTLAINGELAQILIMMSTKMNLLQDPQLFSDIIIHLI</sequence>
<reference evidence="7" key="1">
    <citation type="journal article" date="2019" name="Science">
        <title>Mutation of a bHLH transcription factor allowed almond domestication.</title>
        <authorList>
            <person name="Sanchez-Perez R."/>
            <person name="Pavan S."/>
            <person name="Mazzeo R."/>
            <person name="Moldovan C."/>
            <person name="Aiese Cigliano R."/>
            <person name="Del Cueto J."/>
            <person name="Ricciardi F."/>
            <person name="Lotti C."/>
            <person name="Ricciardi L."/>
            <person name="Dicenta F."/>
            <person name="Lopez-Marques R.L."/>
            <person name="Lindberg Moller B."/>
        </authorList>
    </citation>
    <scope>NUCLEOTIDE SEQUENCE</scope>
</reference>
<proteinExistence type="predicted"/>
<evidence type="ECO:0000256" key="1">
    <source>
        <dbReference type="ARBA" id="ARBA00004629"/>
    </source>
</evidence>
<dbReference type="GO" id="GO:0007094">
    <property type="term" value="P:mitotic spindle assembly checkpoint signaling"/>
    <property type="evidence" value="ECO:0007669"/>
    <property type="project" value="InterPro"/>
</dbReference>
<dbReference type="Pfam" id="PF00069">
    <property type="entry name" value="Pkinase"/>
    <property type="match status" value="1"/>
</dbReference>
<keyword evidence="7" id="KW-0067">ATP-binding</keyword>
<keyword evidence="2" id="KW-0158">Chromosome</keyword>
<dbReference type="EMBL" id="AP019299">
    <property type="protein sequence ID" value="BBG99842.1"/>
    <property type="molecule type" value="Genomic_DNA"/>
</dbReference>
<dbReference type="GO" id="GO:0032991">
    <property type="term" value="C:protein-containing complex"/>
    <property type="evidence" value="ECO:0007669"/>
    <property type="project" value="UniProtKB-ARBA"/>
</dbReference>
<dbReference type="InterPro" id="IPR013212">
    <property type="entry name" value="Mad3/Bub1_I"/>
</dbReference>
<dbReference type="GO" id="GO:0000776">
    <property type="term" value="C:kinetochore"/>
    <property type="evidence" value="ECO:0007669"/>
    <property type="project" value="UniProtKB-KW"/>
</dbReference>
<dbReference type="PROSITE" id="PS50011">
    <property type="entry name" value="PROTEIN_KINASE_DOM"/>
    <property type="match status" value="1"/>
</dbReference>
<dbReference type="GO" id="GO:0005524">
    <property type="term" value="F:ATP binding"/>
    <property type="evidence" value="ECO:0007669"/>
    <property type="project" value="UniProtKB-KW"/>
</dbReference>
<dbReference type="GO" id="GO:0004672">
    <property type="term" value="F:protein kinase activity"/>
    <property type="evidence" value="ECO:0007669"/>
    <property type="project" value="InterPro"/>
</dbReference>
<dbReference type="SMART" id="SM00777">
    <property type="entry name" value="Mad3_BUB1_I"/>
    <property type="match status" value="1"/>
</dbReference>
<dbReference type="PANTHER" id="PTHR14030">
    <property type="entry name" value="MITOTIC CHECKPOINT SERINE/THREONINE-PROTEIN KINASE BUB1"/>
    <property type="match status" value="1"/>
</dbReference>
<dbReference type="SUPFAM" id="SSF53756">
    <property type="entry name" value="UDP-Glycosyltransferase/glycogen phosphorylase"/>
    <property type="match status" value="1"/>
</dbReference>
<evidence type="ECO:0000313" key="7">
    <source>
        <dbReference type="EMBL" id="BBG99842.1"/>
    </source>
</evidence>
<organism evidence="7">
    <name type="scientific">Prunus dulcis</name>
    <name type="common">Almond</name>
    <name type="synonym">Amygdalus dulcis</name>
    <dbReference type="NCBI Taxonomy" id="3755"/>
    <lineage>
        <taxon>Eukaryota</taxon>
        <taxon>Viridiplantae</taxon>
        <taxon>Streptophyta</taxon>
        <taxon>Embryophyta</taxon>
        <taxon>Tracheophyta</taxon>
        <taxon>Spermatophyta</taxon>
        <taxon>Magnoliopsida</taxon>
        <taxon>eudicotyledons</taxon>
        <taxon>Gunneridae</taxon>
        <taxon>Pentapetalae</taxon>
        <taxon>rosids</taxon>
        <taxon>fabids</taxon>
        <taxon>Rosales</taxon>
        <taxon>Rosaceae</taxon>
        <taxon>Amygdaloideae</taxon>
        <taxon>Amygdaleae</taxon>
        <taxon>Prunus</taxon>
    </lineage>
</organism>
<protein>
    <submittedName>
        <fullName evidence="7">ATP-binding protein</fullName>
    </submittedName>
</protein>
<dbReference type="PROSITE" id="PS51489">
    <property type="entry name" value="BUB1_N"/>
    <property type="match status" value="1"/>
</dbReference>
<dbReference type="Gene3D" id="1.10.510.10">
    <property type="entry name" value="Transferase(Phosphotransferase) domain 1"/>
    <property type="match status" value="1"/>
</dbReference>
<dbReference type="AlphaFoldDB" id="A0A4Y1R6R4"/>
<dbReference type="PANTHER" id="PTHR14030:SF4">
    <property type="entry name" value="BUB1 KINASE, ISOFORM A-RELATED"/>
    <property type="match status" value="1"/>
</dbReference>
<feature type="domain" description="Protein kinase" evidence="5">
    <location>
        <begin position="223"/>
        <end position="586"/>
    </location>
</feature>
<dbReference type="Gene3D" id="1.25.40.430">
    <property type="match status" value="1"/>
</dbReference>
<feature type="domain" description="BUB1 N-terminal" evidence="6">
    <location>
        <begin position="1"/>
        <end position="161"/>
    </location>
</feature>
<dbReference type="Pfam" id="PF08311">
    <property type="entry name" value="Mad3_BUB1_I"/>
    <property type="match status" value="1"/>
</dbReference>
<dbReference type="SMART" id="SM00220">
    <property type="entry name" value="S_TKc"/>
    <property type="match status" value="1"/>
</dbReference>
<name>A0A4Y1R6R4_PRUDU</name>
<accession>A0A4Y1R6R4</accession>
<comment type="subcellular location">
    <subcellularLocation>
        <location evidence="1">Chromosome</location>
        <location evidence="1">Centromere</location>
        <location evidence="1">Kinetochore</location>
    </subcellularLocation>
</comment>
<dbReference type="InterPro" id="IPR008271">
    <property type="entry name" value="Ser/Thr_kinase_AS"/>
</dbReference>
<evidence type="ECO:0000256" key="3">
    <source>
        <dbReference type="ARBA" id="ARBA00022838"/>
    </source>
</evidence>
<evidence type="ECO:0000256" key="2">
    <source>
        <dbReference type="ARBA" id="ARBA00022454"/>
    </source>
</evidence>
<dbReference type="InterPro" id="IPR000719">
    <property type="entry name" value="Prot_kinase_dom"/>
</dbReference>
<evidence type="ECO:0000259" key="6">
    <source>
        <dbReference type="PROSITE" id="PS51489"/>
    </source>
</evidence>
<dbReference type="GO" id="GO:0051754">
    <property type="term" value="P:meiotic sister chromatid cohesion, centromeric"/>
    <property type="evidence" value="ECO:0007669"/>
    <property type="project" value="TreeGrafter"/>
</dbReference>
<keyword evidence="4" id="KW-0137">Centromere</keyword>